<keyword evidence="1" id="KW-0472">Membrane</keyword>
<evidence type="ECO:0000256" key="1">
    <source>
        <dbReference type="SAM" id="Phobius"/>
    </source>
</evidence>
<feature type="transmembrane region" description="Helical" evidence="1">
    <location>
        <begin position="86"/>
        <end position="103"/>
    </location>
</feature>
<sequence>MKTKSAFRKGPAAVIAPACILLLMAYFILKHFFLSKESFEGNWSCLISKLGFSHFNNEDTTTQTTFKQPIANPISDIEDANPVDKIRLFSFLLACLLFVVPYLV</sequence>
<dbReference type="EMBL" id="HE616743">
    <property type="protein sequence ID" value="CCE90608.1"/>
    <property type="molecule type" value="Genomic_DNA"/>
</dbReference>
<dbReference type="InParanoid" id="G8ZPR4"/>
<accession>G8ZPR4</accession>
<dbReference type="HOGENOM" id="CLU_2251914_0_0_1"/>
<organism evidence="2 3">
    <name type="scientific">Torulaspora delbrueckii</name>
    <name type="common">Yeast</name>
    <name type="synonym">Candida colliculosa</name>
    <dbReference type="NCBI Taxonomy" id="4950"/>
    <lineage>
        <taxon>Eukaryota</taxon>
        <taxon>Fungi</taxon>
        <taxon>Dikarya</taxon>
        <taxon>Ascomycota</taxon>
        <taxon>Saccharomycotina</taxon>
        <taxon>Saccharomycetes</taxon>
        <taxon>Saccharomycetales</taxon>
        <taxon>Saccharomycetaceae</taxon>
        <taxon>Torulaspora</taxon>
    </lineage>
</organism>
<keyword evidence="1" id="KW-0812">Transmembrane</keyword>
<evidence type="ECO:0000313" key="3">
    <source>
        <dbReference type="Proteomes" id="UP000005627"/>
    </source>
</evidence>
<dbReference type="Proteomes" id="UP000005627">
    <property type="component" value="Chromosome 2"/>
</dbReference>
<feature type="transmembrane region" description="Helical" evidence="1">
    <location>
        <begin position="12"/>
        <end position="29"/>
    </location>
</feature>
<gene>
    <name evidence="2" type="primary">TDEL0B04790</name>
    <name evidence="2" type="ORF">TDEL_0B04790</name>
</gene>
<protein>
    <submittedName>
        <fullName evidence="2">Uncharacterized protein</fullName>
    </submittedName>
</protein>
<dbReference type="RefSeq" id="XP_003679819.1">
    <property type="nucleotide sequence ID" value="XM_003679771.1"/>
</dbReference>
<proteinExistence type="predicted"/>
<evidence type="ECO:0000313" key="2">
    <source>
        <dbReference type="EMBL" id="CCE90608.1"/>
    </source>
</evidence>
<dbReference type="KEGG" id="tdl:TDEL_0B04790"/>
<keyword evidence="3" id="KW-1185">Reference proteome</keyword>
<reference evidence="2 3" key="1">
    <citation type="journal article" date="2011" name="Proc. Natl. Acad. Sci. U.S.A.">
        <title>Evolutionary erosion of yeast sex chromosomes by mating-type switching accidents.</title>
        <authorList>
            <person name="Gordon J.L."/>
            <person name="Armisen D."/>
            <person name="Proux-Wera E."/>
            <person name="Oheigeartaigh S.S."/>
            <person name="Byrne K.P."/>
            <person name="Wolfe K.H."/>
        </authorList>
    </citation>
    <scope>NUCLEOTIDE SEQUENCE [LARGE SCALE GENOMIC DNA]</scope>
    <source>
        <strain evidence="3">ATCC 10662 / CBS 1146 / NBRC 0425 / NCYC 2629 / NRRL Y-866</strain>
    </source>
</reference>
<dbReference type="AlphaFoldDB" id="G8ZPR4"/>
<keyword evidence="1" id="KW-1133">Transmembrane helix</keyword>
<name>G8ZPR4_TORDE</name>
<dbReference type="GeneID" id="11504766"/>